<dbReference type="InterPro" id="IPR045851">
    <property type="entry name" value="AMP-bd_C_sf"/>
</dbReference>
<accession>A0A399IWF5</accession>
<dbReference type="RefSeq" id="WP_119400208.1">
    <property type="nucleotide sequence ID" value="NZ_QWJJ01000016.1"/>
</dbReference>
<feature type="domain" description="AMP-dependent synthetase/ligase" evidence="1">
    <location>
        <begin position="36"/>
        <end position="415"/>
    </location>
</feature>
<dbReference type="Pfam" id="PF00501">
    <property type="entry name" value="AMP-binding"/>
    <property type="match status" value="1"/>
</dbReference>
<keyword evidence="4" id="KW-1185">Reference proteome</keyword>
<reference evidence="3 4" key="1">
    <citation type="submission" date="2018-08" db="EMBL/GenBank/DDBJ databases">
        <title>Pseudooceanicola sediminis CY03 in the family Rhodobacteracea.</title>
        <authorList>
            <person name="Zhang Y.-J."/>
        </authorList>
    </citation>
    <scope>NUCLEOTIDE SEQUENCE [LARGE SCALE GENOMIC DNA]</scope>
    <source>
        <strain evidence="3 4">CY03</strain>
    </source>
</reference>
<dbReference type="Pfam" id="PF13193">
    <property type="entry name" value="AMP-binding_C"/>
    <property type="match status" value="1"/>
</dbReference>
<name>A0A399IWF5_9RHOB</name>
<dbReference type="GO" id="GO:0016878">
    <property type="term" value="F:acid-thiol ligase activity"/>
    <property type="evidence" value="ECO:0007669"/>
    <property type="project" value="UniProtKB-ARBA"/>
</dbReference>
<sequence length="563" mass="61403">MPDTPNHLLHMKHWPPGLPTDMTLPTYSVARNLIDSATRVPDQVAIRFHGVTLTYAEMLAQVERLAGWLQARGVVRGDRVLLYMQNAPQCMIAYYAILRADAAVVPVNPMNRRAELEHLARDTGARIALCGTELVDHLAPLVSDGLLDHIVAAAYADMTDPTCDIPLFETLRGQSDVLCDGPGVTPFRAAIAEGHTPGPITAGAEDLAVIPYSSGTTGNPKGCVHTHASVQATIHGGAVWNPSAEPDAVHLVSLPLFHVTGMQSSMSIPILLGQEMLILTRWDRETACKLIERHRVTRWRNIATMAIDLLNTPDIEHYDLSSLRGIGGGGAAMPAAVADRLHALTGLDYLEGYGLSETMAGTHINPVHRPKRQCLGIPVINVDSRVIDLQTGAELGPNQPGEVIIHAPQVFRGYWQRPEATAEAFVQIDGKAFFRTGDIAQYDEDGYFFMVDRVKRMINASGFKVWPAEVEALMHRHPDLSEVCIIGTADPRRGESVKAIAVRRAGSQVSEAEVIAWCKAEMATYKCPRQVEFVDSLPKSGAGKVMWRALAEKEAKRVSAETV</sequence>
<proteinExistence type="predicted"/>
<evidence type="ECO:0000259" key="2">
    <source>
        <dbReference type="Pfam" id="PF13193"/>
    </source>
</evidence>
<dbReference type="SUPFAM" id="SSF56801">
    <property type="entry name" value="Acetyl-CoA synthetase-like"/>
    <property type="match status" value="1"/>
</dbReference>
<dbReference type="InterPro" id="IPR000873">
    <property type="entry name" value="AMP-dep_synth/lig_dom"/>
</dbReference>
<dbReference type="OrthoDB" id="9803968at2"/>
<dbReference type="Gene3D" id="3.40.50.12780">
    <property type="entry name" value="N-terminal domain of ligase-like"/>
    <property type="match status" value="1"/>
</dbReference>
<dbReference type="Gene3D" id="3.30.300.30">
    <property type="match status" value="1"/>
</dbReference>
<dbReference type="PROSITE" id="PS00455">
    <property type="entry name" value="AMP_BINDING"/>
    <property type="match status" value="1"/>
</dbReference>
<dbReference type="PANTHER" id="PTHR43767:SF1">
    <property type="entry name" value="NONRIBOSOMAL PEPTIDE SYNTHASE PES1 (EUROFUNG)-RELATED"/>
    <property type="match status" value="1"/>
</dbReference>
<dbReference type="InterPro" id="IPR042099">
    <property type="entry name" value="ANL_N_sf"/>
</dbReference>
<dbReference type="InterPro" id="IPR050237">
    <property type="entry name" value="ATP-dep_AMP-bd_enzyme"/>
</dbReference>
<dbReference type="InterPro" id="IPR020845">
    <property type="entry name" value="AMP-binding_CS"/>
</dbReference>
<evidence type="ECO:0000259" key="1">
    <source>
        <dbReference type="Pfam" id="PF00501"/>
    </source>
</evidence>
<protein>
    <submittedName>
        <fullName evidence="3">Long-chain fatty acid--CoA ligase</fullName>
    </submittedName>
</protein>
<gene>
    <name evidence="3" type="ORF">DL237_16580</name>
</gene>
<dbReference type="PANTHER" id="PTHR43767">
    <property type="entry name" value="LONG-CHAIN-FATTY-ACID--COA LIGASE"/>
    <property type="match status" value="1"/>
</dbReference>
<keyword evidence="3" id="KW-0436">Ligase</keyword>
<evidence type="ECO:0000313" key="3">
    <source>
        <dbReference type="EMBL" id="RII37503.1"/>
    </source>
</evidence>
<dbReference type="InterPro" id="IPR025110">
    <property type="entry name" value="AMP-bd_C"/>
</dbReference>
<comment type="caution">
    <text evidence="3">The sequence shown here is derived from an EMBL/GenBank/DDBJ whole genome shotgun (WGS) entry which is preliminary data.</text>
</comment>
<dbReference type="AlphaFoldDB" id="A0A399IWF5"/>
<organism evidence="3 4">
    <name type="scientific">Pseudooceanicola sediminis</name>
    <dbReference type="NCBI Taxonomy" id="2211117"/>
    <lineage>
        <taxon>Bacteria</taxon>
        <taxon>Pseudomonadati</taxon>
        <taxon>Pseudomonadota</taxon>
        <taxon>Alphaproteobacteria</taxon>
        <taxon>Rhodobacterales</taxon>
        <taxon>Paracoccaceae</taxon>
        <taxon>Pseudooceanicola</taxon>
    </lineage>
</organism>
<dbReference type="NCBIfam" id="NF006181">
    <property type="entry name" value="PRK08314.1"/>
    <property type="match status" value="1"/>
</dbReference>
<feature type="domain" description="AMP-binding enzyme C-terminal" evidence="2">
    <location>
        <begin position="469"/>
        <end position="544"/>
    </location>
</feature>
<dbReference type="EMBL" id="QWJJ01000016">
    <property type="protein sequence ID" value="RII37503.1"/>
    <property type="molecule type" value="Genomic_DNA"/>
</dbReference>
<evidence type="ECO:0000313" key="4">
    <source>
        <dbReference type="Proteomes" id="UP000265848"/>
    </source>
</evidence>
<dbReference type="Proteomes" id="UP000265848">
    <property type="component" value="Unassembled WGS sequence"/>
</dbReference>